<evidence type="ECO:0000256" key="7">
    <source>
        <dbReference type="ARBA" id="ARBA00023136"/>
    </source>
</evidence>
<dbReference type="FunFam" id="1.10.3860.10:FF:000001">
    <property type="entry name" value="C4-dicarboxylate transport protein"/>
    <property type="match status" value="1"/>
</dbReference>
<feature type="transmembrane region" description="Helical" evidence="8">
    <location>
        <begin position="196"/>
        <end position="217"/>
    </location>
</feature>
<evidence type="ECO:0000256" key="6">
    <source>
        <dbReference type="ARBA" id="ARBA00022989"/>
    </source>
</evidence>
<dbReference type="EMBL" id="WSFT01000004">
    <property type="protein sequence ID" value="MBS4536842.1"/>
    <property type="molecule type" value="Genomic_DNA"/>
</dbReference>
<dbReference type="PANTHER" id="PTHR42865">
    <property type="entry name" value="PROTON/GLUTAMATE-ASPARTATE SYMPORTER"/>
    <property type="match status" value="1"/>
</dbReference>
<keyword evidence="3" id="KW-1003">Cell membrane</keyword>
<dbReference type="GO" id="GO:0006835">
    <property type="term" value="P:dicarboxylic acid transport"/>
    <property type="evidence" value="ECO:0007669"/>
    <property type="project" value="TreeGrafter"/>
</dbReference>
<evidence type="ECO:0000313" key="10">
    <source>
        <dbReference type="Proteomes" id="UP000724672"/>
    </source>
</evidence>
<dbReference type="GO" id="GO:0015293">
    <property type="term" value="F:symporter activity"/>
    <property type="evidence" value="ECO:0007669"/>
    <property type="project" value="UniProtKB-KW"/>
</dbReference>
<keyword evidence="10" id="KW-1185">Reference proteome</keyword>
<dbReference type="Pfam" id="PF00375">
    <property type="entry name" value="SDF"/>
    <property type="match status" value="1"/>
</dbReference>
<name>A0A942Z5U0_9FIRM</name>
<evidence type="ECO:0000256" key="5">
    <source>
        <dbReference type="ARBA" id="ARBA00022847"/>
    </source>
</evidence>
<accession>A0A942Z5U0</accession>
<dbReference type="PRINTS" id="PR00173">
    <property type="entry name" value="EDTRNSPORT"/>
</dbReference>
<gene>
    <name evidence="9" type="ORF">GOQ27_00110</name>
</gene>
<dbReference type="PANTHER" id="PTHR42865:SF7">
    <property type="entry name" value="PROTON_GLUTAMATE-ASPARTATE SYMPORTER"/>
    <property type="match status" value="1"/>
</dbReference>
<dbReference type="Proteomes" id="UP000724672">
    <property type="component" value="Unassembled WGS sequence"/>
</dbReference>
<dbReference type="AlphaFoldDB" id="A0A942Z5U0"/>
<keyword evidence="5" id="KW-0769">Symport</keyword>
<sequence length="430" mass="45263">MCVEKKKISLTIKILIGLGLGFAAGILLYFIPSSFVRDTLIVDGLFYLVGQIFLKGIKMLVVPLVFISLVNGAANIGDIKKLGRIGGRTVLFYLVTTAVAITLALAIASVVDPGQAGSLDLSSVVEKEVSINESVPLVDVLVDMVPSNPVSAMANANMLQIIVFALLVGVGLSALGSKVNHVVDLFSQLNDLMMKIVSFIMLIAPYGVFALIARTFATEGLAAIRPLAAYFFTVFGVLILHAVLTYGSILKVFTGLSPIRFFRNFAPAMSVAFSTASSSGTLPVTIEVAEENLGVSKSIASFTLPLGATINMDGTAIMQGVATIFIAQVYGIELTFAQLLTVILTATLASIGTAGVPGVGLIMLSMVLQSVNIPIEGIGLIMGIDRLLDMTRTAVNITGDAVCTLIVSKKEGEFDEAKFLGENSFNLAAK</sequence>
<feature type="transmembrane region" description="Helical" evidence="8">
    <location>
        <begin position="229"/>
        <end position="253"/>
    </location>
</feature>
<comment type="caution">
    <text evidence="9">The sequence shown here is derived from an EMBL/GenBank/DDBJ whole genome shotgun (WGS) entry which is preliminary data.</text>
</comment>
<dbReference type="InterPro" id="IPR001991">
    <property type="entry name" value="Na-dicarboxylate_symporter"/>
</dbReference>
<feature type="transmembrane region" description="Helical" evidence="8">
    <location>
        <begin position="90"/>
        <end position="111"/>
    </location>
</feature>
<proteinExistence type="predicted"/>
<dbReference type="GO" id="GO:0005886">
    <property type="term" value="C:plasma membrane"/>
    <property type="evidence" value="ECO:0007669"/>
    <property type="project" value="UniProtKB-SubCell"/>
</dbReference>
<feature type="transmembrane region" description="Helical" evidence="8">
    <location>
        <begin position="158"/>
        <end position="175"/>
    </location>
</feature>
<keyword evidence="4 8" id="KW-0812">Transmembrane</keyword>
<keyword evidence="6 8" id="KW-1133">Transmembrane helix</keyword>
<reference evidence="9" key="1">
    <citation type="submission" date="2019-12" db="EMBL/GenBank/DDBJ databases">
        <title>Clostridiaceae gen. nov. sp. nov., isolated from sediment in Xinjiang, China.</title>
        <authorList>
            <person name="Zhang R."/>
        </authorList>
    </citation>
    <scope>NUCLEOTIDE SEQUENCE</scope>
    <source>
        <strain evidence="9">D2Q-11</strain>
    </source>
</reference>
<keyword evidence="2" id="KW-0813">Transport</keyword>
<feature type="transmembrane region" description="Helical" evidence="8">
    <location>
        <begin position="44"/>
        <end position="70"/>
    </location>
</feature>
<organism evidence="9 10">
    <name type="scientific">Anaeromonas frigoriresistens</name>
    <dbReference type="NCBI Taxonomy" id="2683708"/>
    <lineage>
        <taxon>Bacteria</taxon>
        <taxon>Bacillati</taxon>
        <taxon>Bacillota</taxon>
        <taxon>Tissierellia</taxon>
        <taxon>Tissierellales</taxon>
        <taxon>Thermohalobacteraceae</taxon>
        <taxon>Anaeromonas</taxon>
    </lineage>
</organism>
<keyword evidence="7 8" id="KW-0472">Membrane</keyword>
<feature type="transmembrane region" description="Helical" evidence="8">
    <location>
        <begin position="12"/>
        <end position="32"/>
    </location>
</feature>
<comment type="subcellular location">
    <subcellularLocation>
        <location evidence="1">Cell membrane</location>
        <topology evidence="1">Multi-pass membrane protein</topology>
    </subcellularLocation>
</comment>
<dbReference type="Gene3D" id="1.10.3860.10">
    <property type="entry name" value="Sodium:dicarboxylate symporter"/>
    <property type="match status" value="1"/>
</dbReference>
<dbReference type="InterPro" id="IPR036458">
    <property type="entry name" value="Na:dicarbo_symporter_sf"/>
</dbReference>
<feature type="transmembrane region" description="Helical" evidence="8">
    <location>
        <begin position="339"/>
        <end position="368"/>
    </location>
</feature>
<dbReference type="SUPFAM" id="SSF118215">
    <property type="entry name" value="Proton glutamate symport protein"/>
    <property type="match status" value="1"/>
</dbReference>
<evidence type="ECO:0000313" key="9">
    <source>
        <dbReference type="EMBL" id="MBS4536842.1"/>
    </source>
</evidence>
<evidence type="ECO:0000256" key="8">
    <source>
        <dbReference type="SAM" id="Phobius"/>
    </source>
</evidence>
<evidence type="ECO:0000256" key="4">
    <source>
        <dbReference type="ARBA" id="ARBA00022692"/>
    </source>
</evidence>
<protein>
    <submittedName>
        <fullName evidence="9">Dicarboxylate/amino acid:cation symporter</fullName>
    </submittedName>
</protein>
<evidence type="ECO:0000256" key="3">
    <source>
        <dbReference type="ARBA" id="ARBA00022475"/>
    </source>
</evidence>
<evidence type="ECO:0000256" key="2">
    <source>
        <dbReference type="ARBA" id="ARBA00022448"/>
    </source>
</evidence>
<evidence type="ECO:0000256" key="1">
    <source>
        <dbReference type="ARBA" id="ARBA00004651"/>
    </source>
</evidence>